<accession>A0A0C2MNF0</accession>
<evidence type="ECO:0000313" key="2">
    <source>
        <dbReference type="Proteomes" id="UP000031668"/>
    </source>
</evidence>
<comment type="caution">
    <text evidence="1">The sequence shown here is derived from an EMBL/GenBank/DDBJ whole genome shotgun (WGS) entry which is preliminary data.</text>
</comment>
<keyword evidence="2" id="KW-1185">Reference proteome</keyword>
<reference evidence="1 2" key="1">
    <citation type="journal article" date="2014" name="Genome Biol. Evol.">
        <title>The genome of the myxosporean Thelohanellus kitauei shows adaptations to nutrient acquisition within its fish host.</title>
        <authorList>
            <person name="Yang Y."/>
            <person name="Xiong J."/>
            <person name="Zhou Z."/>
            <person name="Huo F."/>
            <person name="Miao W."/>
            <person name="Ran C."/>
            <person name="Liu Y."/>
            <person name="Zhang J."/>
            <person name="Feng J."/>
            <person name="Wang M."/>
            <person name="Wang M."/>
            <person name="Wang L."/>
            <person name="Yao B."/>
        </authorList>
    </citation>
    <scope>NUCLEOTIDE SEQUENCE [LARGE SCALE GENOMIC DNA]</scope>
    <source>
        <strain evidence="1">Wuqing</strain>
    </source>
</reference>
<organism evidence="1 2">
    <name type="scientific">Thelohanellus kitauei</name>
    <name type="common">Myxosporean</name>
    <dbReference type="NCBI Taxonomy" id="669202"/>
    <lineage>
        <taxon>Eukaryota</taxon>
        <taxon>Metazoa</taxon>
        <taxon>Cnidaria</taxon>
        <taxon>Myxozoa</taxon>
        <taxon>Myxosporea</taxon>
        <taxon>Bivalvulida</taxon>
        <taxon>Platysporina</taxon>
        <taxon>Myxobolidae</taxon>
        <taxon>Thelohanellus</taxon>
    </lineage>
</organism>
<evidence type="ECO:0000313" key="1">
    <source>
        <dbReference type="EMBL" id="KII68751.1"/>
    </source>
</evidence>
<dbReference type="Proteomes" id="UP000031668">
    <property type="component" value="Unassembled WGS sequence"/>
</dbReference>
<dbReference type="EMBL" id="JWZT01002715">
    <property type="protein sequence ID" value="KII68751.1"/>
    <property type="molecule type" value="Genomic_DNA"/>
</dbReference>
<proteinExistence type="predicted"/>
<sequence>MFSPGYSEDKTCPRKTFKLKRVTTSTVSMCDCASLLLQLSGKVDLDSSYIRTASTGLTPINDGYQRSQYYFILPSMQRMIQTIQYGPYGVHYRTTFVYAIRLP</sequence>
<protein>
    <submittedName>
        <fullName evidence="1">Uncharacterized protein</fullName>
    </submittedName>
</protein>
<name>A0A0C2MNF0_THEKT</name>
<gene>
    <name evidence="1" type="ORF">RF11_13216</name>
</gene>
<dbReference type="AlphaFoldDB" id="A0A0C2MNF0"/>